<comment type="caution">
    <text evidence="7">The sequence shown here is derived from an EMBL/GenBank/DDBJ whole genome shotgun (WGS) entry which is preliminary data.</text>
</comment>
<dbReference type="GO" id="GO:0046872">
    <property type="term" value="F:metal ion binding"/>
    <property type="evidence" value="ECO:0007669"/>
    <property type="project" value="UniProtKB-UniRule"/>
</dbReference>
<feature type="binding site" evidence="6">
    <location>
        <position position="116"/>
    </location>
    <ligand>
        <name>a divalent metal cation</name>
        <dbReference type="ChEBI" id="CHEBI:60240"/>
        <label>1</label>
    </ligand>
</feature>
<feature type="binding site" evidence="6">
    <location>
        <position position="354"/>
    </location>
    <ligand>
        <name>a divalent metal cation</name>
        <dbReference type="ChEBI" id="CHEBI:60240"/>
        <label>1</label>
    </ligand>
</feature>
<reference evidence="7" key="1">
    <citation type="submission" date="2021-01" db="EMBL/GenBank/DDBJ databases">
        <title>YIM 132084 draft genome.</title>
        <authorList>
            <person name="An D."/>
        </authorList>
    </citation>
    <scope>NUCLEOTIDE SEQUENCE</scope>
    <source>
        <strain evidence="7">YIM 132084</strain>
    </source>
</reference>
<evidence type="ECO:0000313" key="7">
    <source>
        <dbReference type="EMBL" id="MBM9466963.1"/>
    </source>
</evidence>
<evidence type="ECO:0000256" key="2">
    <source>
        <dbReference type="ARBA" id="ARBA00011643"/>
    </source>
</evidence>
<dbReference type="FunFam" id="3.40.1390.30:FF:000001">
    <property type="entry name" value="GTP cyclohydrolase 1 type 2"/>
    <property type="match status" value="1"/>
</dbReference>
<dbReference type="EMBL" id="JAERWK010000008">
    <property type="protein sequence ID" value="MBM9466963.1"/>
    <property type="molecule type" value="Genomic_DNA"/>
</dbReference>
<dbReference type="PIRSF" id="PIRSF037489">
    <property type="entry name" value="UCP037489_NIF3_YqfO"/>
    <property type="match status" value="1"/>
</dbReference>
<dbReference type="GO" id="GO:0005737">
    <property type="term" value="C:cytoplasm"/>
    <property type="evidence" value="ECO:0007669"/>
    <property type="project" value="TreeGrafter"/>
</dbReference>
<protein>
    <recommendedName>
        <fullName evidence="3 5">GTP cyclohydrolase 1 type 2 homolog</fullName>
    </recommendedName>
</protein>
<sequence length="404" mass="41372">MSGTGIDRGAPTVDLAAVLAVVRGAYPESLAESWDTGIGLTCGDPAAPVRRVLLAVDADADTVAEAIDDRADLLLTHHPLLFRPVQSVAADTAKGALLHRLIRAGVAHVAAHTNADSAVGGVNDALAEALGLVELRPLRPHRLRDPQDKIVVAVPVGHTAAVIAAMAAAGAGGVGRYTECAFSVTGTGQFRPNQGARPAVGSVGALEQVAEDRVEMIAPLAARAAVLTALRAAHPYEEAAVDVLELAADPTRPEPTGLGRIGILPEPMSLRAFATHVAGRLPATVAGVRAAGDPDRLVRTVAVCGGAGDSELDRAAAAGVDAYVTSDLRHHPVAEHVADPARPAVVDVAHWAGEWPWLGRAARLLEAAFPGTVVATVSTRCTDPWTVHAPSPARPSDCPAAGGE</sequence>
<comment type="similarity">
    <text evidence="1 5">Belongs to the GTP cyclohydrolase I type 2/NIF3 family.</text>
</comment>
<dbReference type="SUPFAM" id="SSF102705">
    <property type="entry name" value="NIF3 (NGG1p interacting factor 3)-like"/>
    <property type="match status" value="1"/>
</dbReference>
<feature type="binding site" evidence="6">
    <location>
        <position position="78"/>
    </location>
    <ligand>
        <name>a divalent metal cation</name>
        <dbReference type="ChEBI" id="CHEBI:60240"/>
        <label>1</label>
    </ligand>
</feature>
<comment type="subunit">
    <text evidence="2">Homohexamer.</text>
</comment>
<feature type="binding site" evidence="6">
    <location>
        <position position="77"/>
    </location>
    <ligand>
        <name>a divalent metal cation</name>
        <dbReference type="ChEBI" id="CHEBI:60240"/>
        <label>1</label>
    </ligand>
</feature>
<name>A0A938YC81_9ACTN</name>
<evidence type="ECO:0000313" key="8">
    <source>
        <dbReference type="Proteomes" id="UP000663792"/>
    </source>
</evidence>
<dbReference type="PANTHER" id="PTHR13799:SF14">
    <property type="entry name" value="GTP CYCLOHYDROLASE 1 TYPE 2 HOMOLOG"/>
    <property type="match status" value="1"/>
</dbReference>
<feature type="binding site" evidence="6">
    <location>
        <position position="350"/>
    </location>
    <ligand>
        <name>a divalent metal cation</name>
        <dbReference type="ChEBI" id="CHEBI:60240"/>
        <label>1</label>
    </ligand>
</feature>
<evidence type="ECO:0000256" key="3">
    <source>
        <dbReference type="ARBA" id="ARBA00022112"/>
    </source>
</evidence>
<dbReference type="AlphaFoldDB" id="A0A938YC81"/>
<dbReference type="RefSeq" id="WP_205259896.1">
    <property type="nucleotide sequence ID" value="NZ_JAERWK010000008.1"/>
</dbReference>
<dbReference type="Gene3D" id="3.30.70.120">
    <property type="match status" value="1"/>
</dbReference>
<keyword evidence="8" id="KW-1185">Reference proteome</keyword>
<dbReference type="InterPro" id="IPR002678">
    <property type="entry name" value="DUF34/NIF3"/>
</dbReference>
<dbReference type="Gene3D" id="3.40.1390.30">
    <property type="entry name" value="NIF3 (NGG1p interacting factor 3)-like"/>
    <property type="match status" value="1"/>
</dbReference>
<organism evidence="7 8">
    <name type="scientific">Nakamurella leprariae</name>
    <dbReference type="NCBI Taxonomy" id="2803911"/>
    <lineage>
        <taxon>Bacteria</taxon>
        <taxon>Bacillati</taxon>
        <taxon>Actinomycetota</taxon>
        <taxon>Actinomycetes</taxon>
        <taxon>Nakamurellales</taxon>
        <taxon>Nakamurellaceae</taxon>
        <taxon>Nakamurella</taxon>
    </lineage>
</organism>
<dbReference type="NCBIfam" id="TIGR00486">
    <property type="entry name" value="YbgI_SA1388"/>
    <property type="match status" value="1"/>
</dbReference>
<dbReference type="InterPro" id="IPR015867">
    <property type="entry name" value="N-reg_PII/ATP_PRibTrfase_C"/>
</dbReference>
<dbReference type="InterPro" id="IPR017221">
    <property type="entry name" value="DUF34/NIF3_bac"/>
</dbReference>
<evidence type="ECO:0000256" key="6">
    <source>
        <dbReference type="PIRSR" id="PIRSR602678-1"/>
    </source>
</evidence>
<evidence type="ECO:0000256" key="5">
    <source>
        <dbReference type="PIRNR" id="PIRNR037489"/>
    </source>
</evidence>
<dbReference type="InterPro" id="IPR036069">
    <property type="entry name" value="DUF34/NIF3_sf"/>
</dbReference>
<evidence type="ECO:0000256" key="4">
    <source>
        <dbReference type="ARBA" id="ARBA00022723"/>
    </source>
</evidence>
<dbReference type="Pfam" id="PF01784">
    <property type="entry name" value="DUF34_NIF3"/>
    <property type="match status" value="1"/>
</dbReference>
<gene>
    <name evidence="7" type="ORF">JL106_06660</name>
</gene>
<dbReference type="Proteomes" id="UP000663792">
    <property type="component" value="Unassembled WGS sequence"/>
</dbReference>
<accession>A0A938YC81</accession>
<proteinExistence type="inferred from homology"/>
<dbReference type="PANTHER" id="PTHR13799">
    <property type="entry name" value="NGG1 INTERACTING FACTOR 3"/>
    <property type="match status" value="1"/>
</dbReference>
<evidence type="ECO:0000256" key="1">
    <source>
        <dbReference type="ARBA" id="ARBA00006964"/>
    </source>
</evidence>
<keyword evidence="4 5" id="KW-0479">Metal-binding</keyword>